<dbReference type="PANTHER" id="PTHR10806:SF6">
    <property type="entry name" value="SIGNAL PEPTIDASE COMPLEX CATALYTIC SUBUNIT SEC11"/>
    <property type="match status" value="1"/>
</dbReference>
<evidence type="ECO:0000313" key="7">
    <source>
        <dbReference type="EMBL" id="GAA4984066.1"/>
    </source>
</evidence>
<sequence length="180" mass="18535">MTRSPVALLPRARALAGTAAQVVATAVLCTLSGLVLWSVLPTAVGWRTSAIVSGSMAPHLAVGDVVITSPVAVDALRPGMVVRFPDPTGAPRAIVHRVVRADAGGTLVTKGDANQSEDSTPVQRDAVTGVGRLRVPLVGLPTVWVREGRFAPVAAVTGLLALSTALALPRGAHPRARRQL</sequence>
<keyword evidence="3 6" id="KW-1133">Transmembrane helix</keyword>
<keyword evidence="8" id="KW-1185">Reference proteome</keyword>
<evidence type="ECO:0000256" key="1">
    <source>
        <dbReference type="ARBA" id="ARBA00004370"/>
    </source>
</evidence>
<evidence type="ECO:0000256" key="6">
    <source>
        <dbReference type="SAM" id="Phobius"/>
    </source>
</evidence>
<dbReference type="SUPFAM" id="SSF51306">
    <property type="entry name" value="LexA/Signal peptidase"/>
    <property type="match status" value="1"/>
</dbReference>
<comment type="caution">
    <text evidence="7">The sequence shown here is derived from an EMBL/GenBank/DDBJ whole genome shotgun (WGS) entry which is preliminary data.</text>
</comment>
<keyword evidence="2 6" id="KW-0812">Transmembrane</keyword>
<dbReference type="InterPro" id="IPR019533">
    <property type="entry name" value="Peptidase_S26"/>
</dbReference>
<dbReference type="NCBIfam" id="TIGR02228">
    <property type="entry name" value="sigpep_I_arch"/>
    <property type="match status" value="1"/>
</dbReference>
<feature type="transmembrane region" description="Helical" evidence="6">
    <location>
        <begin position="12"/>
        <end position="40"/>
    </location>
</feature>
<dbReference type="InterPro" id="IPR036286">
    <property type="entry name" value="LexA/Signal_pep-like_sf"/>
</dbReference>
<reference evidence="8" key="1">
    <citation type="journal article" date="2019" name="Int. J. Syst. Evol. Microbiol.">
        <title>The Global Catalogue of Microorganisms (GCM) 10K type strain sequencing project: providing services to taxonomists for standard genome sequencing and annotation.</title>
        <authorList>
            <consortium name="The Broad Institute Genomics Platform"/>
            <consortium name="The Broad Institute Genome Sequencing Center for Infectious Disease"/>
            <person name="Wu L."/>
            <person name="Ma J."/>
        </authorList>
    </citation>
    <scope>NUCLEOTIDE SEQUENCE [LARGE SCALE GENOMIC DNA]</scope>
    <source>
        <strain evidence="8">JCM 18126</strain>
    </source>
</reference>
<dbReference type="PANTHER" id="PTHR10806">
    <property type="entry name" value="SIGNAL PEPTIDASE COMPLEX CATALYTIC SUBUNIT SEC11"/>
    <property type="match status" value="1"/>
</dbReference>
<proteinExistence type="predicted"/>
<evidence type="ECO:0000256" key="4">
    <source>
        <dbReference type="ARBA" id="ARBA00023136"/>
    </source>
</evidence>
<dbReference type="RefSeq" id="WP_345712821.1">
    <property type="nucleotide sequence ID" value="NZ_BAABIL010000372.1"/>
</dbReference>
<dbReference type="InterPro" id="IPR001733">
    <property type="entry name" value="Peptidase_S26B"/>
</dbReference>
<dbReference type="Proteomes" id="UP001501195">
    <property type="component" value="Unassembled WGS sequence"/>
</dbReference>
<comment type="subcellular location">
    <subcellularLocation>
        <location evidence="1">Membrane</location>
    </subcellularLocation>
</comment>
<name>A0ABP9I0L4_9ACTN</name>
<protein>
    <recommendedName>
        <fullName evidence="5">Signal peptidase I</fullName>
        <ecNumber evidence="5">3.4.21.89</ecNumber>
    </recommendedName>
</protein>
<dbReference type="EMBL" id="BAABIL010000372">
    <property type="protein sequence ID" value="GAA4984066.1"/>
    <property type="molecule type" value="Genomic_DNA"/>
</dbReference>
<accession>A0ABP9I0L4</accession>
<evidence type="ECO:0000256" key="5">
    <source>
        <dbReference type="NCBIfam" id="TIGR02228"/>
    </source>
</evidence>
<evidence type="ECO:0000256" key="3">
    <source>
        <dbReference type="ARBA" id="ARBA00022989"/>
    </source>
</evidence>
<dbReference type="CDD" id="cd06530">
    <property type="entry name" value="S26_SPase_I"/>
    <property type="match status" value="1"/>
</dbReference>
<keyword evidence="4 6" id="KW-0472">Membrane</keyword>
<organism evidence="7 8">
    <name type="scientific">Kineococcus glutinatus</name>
    <dbReference type="NCBI Taxonomy" id="1070872"/>
    <lineage>
        <taxon>Bacteria</taxon>
        <taxon>Bacillati</taxon>
        <taxon>Actinomycetota</taxon>
        <taxon>Actinomycetes</taxon>
        <taxon>Kineosporiales</taxon>
        <taxon>Kineosporiaceae</taxon>
        <taxon>Kineococcus</taxon>
    </lineage>
</organism>
<gene>
    <name evidence="7" type="ORF">GCM10023225_24050</name>
</gene>
<dbReference type="EC" id="3.4.21.89" evidence="5"/>
<evidence type="ECO:0000313" key="8">
    <source>
        <dbReference type="Proteomes" id="UP001501195"/>
    </source>
</evidence>
<dbReference type="Gene3D" id="2.10.109.10">
    <property type="entry name" value="Umud Fragment, subunit A"/>
    <property type="match status" value="1"/>
</dbReference>
<evidence type="ECO:0000256" key="2">
    <source>
        <dbReference type="ARBA" id="ARBA00022692"/>
    </source>
</evidence>